<dbReference type="Pfam" id="PF20644">
    <property type="entry name" value="Rrn7_cyclin_N"/>
    <property type="match status" value="2"/>
</dbReference>
<dbReference type="STRING" id="1299270.R9ANB7"/>
<dbReference type="PANTHER" id="PTHR31576:SF2">
    <property type="entry name" value="TATA BOX-BINDING PROTEIN-ASSOCIATED FACTOR RNA POLYMERASE I SUBUNIT B"/>
    <property type="match status" value="1"/>
</dbReference>
<gene>
    <name evidence="13" type="ORF">J056_003007</name>
</gene>
<feature type="domain" description="Rrn7/TAF1B N-terminal cyclin" evidence="11">
    <location>
        <begin position="81"/>
        <end position="161"/>
    </location>
</feature>
<proteinExistence type="inferred from homology"/>
<reference evidence="14" key="1">
    <citation type="journal article" date="2013" name="BMC Genomics">
        <title>Genome and transcriptome sequencing of the halophilic fungus Wallemia ichthyophaga: haloadaptations present and absent.</title>
        <authorList>
            <person name="Zajc J."/>
            <person name="Liu Y."/>
            <person name="Dai W."/>
            <person name="Yang Z."/>
            <person name="Hu J."/>
            <person name="Gostincar C."/>
            <person name="Gunde-Cimerman N."/>
        </authorList>
    </citation>
    <scope>NUCLEOTIDE SEQUENCE [LARGE SCALE GENOMIC DNA]</scope>
    <source>
        <strain evidence="14">EXF-994 / CBS 113033</strain>
    </source>
</reference>
<dbReference type="GO" id="GO:0001164">
    <property type="term" value="F:RNA polymerase I core promoter sequence-specific DNA binding"/>
    <property type="evidence" value="ECO:0007669"/>
    <property type="project" value="InterPro"/>
</dbReference>
<evidence type="ECO:0000256" key="9">
    <source>
        <dbReference type="ARBA" id="ARBA00023242"/>
    </source>
</evidence>
<feature type="compositionally biased region" description="Acidic residues" evidence="10">
    <location>
        <begin position="159"/>
        <end position="174"/>
    </location>
</feature>
<feature type="compositionally biased region" description="Acidic residues" evidence="10">
    <location>
        <begin position="136"/>
        <end position="146"/>
    </location>
</feature>
<dbReference type="InterPro" id="IPR048538">
    <property type="entry name" value="Rrn7_cyclin_C"/>
</dbReference>
<feature type="domain" description="Rrn7/TAF1B C-terminal cyclin" evidence="12">
    <location>
        <begin position="281"/>
        <end position="441"/>
    </location>
</feature>
<evidence type="ECO:0000256" key="7">
    <source>
        <dbReference type="ARBA" id="ARBA00023125"/>
    </source>
</evidence>
<feature type="region of interest" description="Disordered" evidence="10">
    <location>
        <begin position="129"/>
        <end position="191"/>
    </location>
</feature>
<evidence type="ECO:0000256" key="8">
    <source>
        <dbReference type="ARBA" id="ARBA00023163"/>
    </source>
</evidence>
<comment type="subcellular location">
    <subcellularLocation>
        <location evidence="1">Nucleus</location>
        <location evidence="1">Nucleolus</location>
    </subcellularLocation>
</comment>
<dbReference type="Pfam" id="PF20645">
    <property type="entry name" value="Rrn7_cyclin_C"/>
    <property type="match status" value="1"/>
</dbReference>
<organism evidence="13 14">
    <name type="scientific">Wallemia ichthyophaga (strain EXF-994 / CBS 113033)</name>
    <dbReference type="NCBI Taxonomy" id="1299270"/>
    <lineage>
        <taxon>Eukaryota</taxon>
        <taxon>Fungi</taxon>
        <taxon>Dikarya</taxon>
        <taxon>Basidiomycota</taxon>
        <taxon>Wallemiomycotina</taxon>
        <taxon>Wallemiomycetes</taxon>
        <taxon>Wallemiales</taxon>
        <taxon>Wallemiaceae</taxon>
        <taxon>Wallemia</taxon>
    </lineage>
</organism>
<evidence type="ECO:0000256" key="10">
    <source>
        <dbReference type="SAM" id="MobiDB-lite"/>
    </source>
</evidence>
<dbReference type="AlphaFoldDB" id="R9ANB7"/>
<dbReference type="Proteomes" id="UP000014064">
    <property type="component" value="Unassembled WGS sequence"/>
</dbReference>
<dbReference type="GO" id="GO:0042790">
    <property type="term" value="P:nucleolar large rRNA transcription by RNA polymerase I"/>
    <property type="evidence" value="ECO:0007669"/>
    <property type="project" value="TreeGrafter"/>
</dbReference>
<keyword evidence="9" id="KW-0539">Nucleus</keyword>
<feature type="compositionally biased region" description="Basic and acidic residues" evidence="10">
    <location>
        <begin position="147"/>
        <end position="158"/>
    </location>
</feature>
<keyword evidence="4" id="KW-0863">Zinc-finger</keyword>
<keyword evidence="5" id="KW-0862">Zinc</keyword>
<evidence type="ECO:0000313" key="13">
    <source>
        <dbReference type="EMBL" id="EOR03550.1"/>
    </source>
</evidence>
<evidence type="ECO:0000256" key="6">
    <source>
        <dbReference type="ARBA" id="ARBA00023015"/>
    </source>
</evidence>
<feature type="domain" description="Rrn7/TAF1B N-terminal cyclin" evidence="11">
    <location>
        <begin position="193"/>
        <end position="261"/>
    </location>
</feature>
<evidence type="ECO:0000313" key="14">
    <source>
        <dbReference type="Proteomes" id="UP000014064"/>
    </source>
</evidence>
<dbReference type="KEGG" id="wic:J056_003007"/>
<evidence type="ECO:0000256" key="1">
    <source>
        <dbReference type="ARBA" id="ARBA00004604"/>
    </source>
</evidence>
<dbReference type="PANTHER" id="PTHR31576">
    <property type="entry name" value="TATA BOX-BINDING PROTEIN-ASSOCIATED FACTOR RNA POLYMERASE I SUBUNIT B"/>
    <property type="match status" value="1"/>
</dbReference>
<accession>R9ANB7</accession>
<keyword evidence="7" id="KW-0238">DNA-binding</keyword>
<dbReference type="OMA" id="IYLACIT"/>
<dbReference type="InterPro" id="IPR048540">
    <property type="entry name" value="Rrn7_cyclin_N"/>
</dbReference>
<dbReference type="GeneID" id="20375959"/>
<evidence type="ECO:0000259" key="12">
    <source>
        <dbReference type="Pfam" id="PF20645"/>
    </source>
</evidence>
<keyword evidence="3" id="KW-0479">Metal-binding</keyword>
<protein>
    <recommendedName>
        <fullName evidence="15">RNA polymerase I-specific transcription initiation factor rrn7</fullName>
    </recommendedName>
</protein>
<keyword evidence="14" id="KW-1185">Reference proteome</keyword>
<evidence type="ECO:0000256" key="2">
    <source>
        <dbReference type="ARBA" id="ARBA00006899"/>
    </source>
</evidence>
<dbReference type="HOGENOM" id="CLU_029055_0_0_1"/>
<keyword evidence="6" id="KW-0805">Transcription regulation</keyword>
<dbReference type="OrthoDB" id="428577at2759"/>
<dbReference type="InterPro" id="IPR033599">
    <property type="entry name" value="TAF1B/Rrn7"/>
</dbReference>
<dbReference type="eggNOG" id="ENOG502S2NQ">
    <property type="taxonomic scope" value="Eukaryota"/>
</dbReference>
<evidence type="ECO:0000256" key="3">
    <source>
        <dbReference type="ARBA" id="ARBA00022723"/>
    </source>
</evidence>
<dbReference type="GO" id="GO:0008270">
    <property type="term" value="F:zinc ion binding"/>
    <property type="evidence" value="ECO:0007669"/>
    <property type="project" value="UniProtKB-KW"/>
</dbReference>
<dbReference type="RefSeq" id="XP_009266586.1">
    <property type="nucleotide sequence ID" value="XM_009268311.1"/>
</dbReference>
<evidence type="ECO:0008006" key="15">
    <source>
        <dbReference type="Google" id="ProtNLM"/>
    </source>
</evidence>
<name>R9ANB7_WALI9</name>
<comment type="similarity">
    <text evidence="2">Belongs to the RRN7/TAF1B family.</text>
</comment>
<dbReference type="GO" id="GO:0070860">
    <property type="term" value="C:RNA polymerase I core factor complex"/>
    <property type="evidence" value="ECO:0007669"/>
    <property type="project" value="InterPro"/>
</dbReference>
<sequence length="571" mass="65896">MTVVKKNNHEMPNLQNAEMDKGSFVWACNGFRNETQEDGAIRHQAQQRYIKKGRQVRKKVLKSHAWYSGDKLRFLHLQAQQLILRRQVECLIAIWGLPNEFEIVIRDLWALRVSLLKDLVAAPIEMARRRSTHEQTDDEDDKEDDKEDSKEDTKHDDKEEPSDNSDDALEDPDEMLGNLETPPSDEDMNQPQTMEEALEAANRVKTTRRVQSAVDEFSMIWLLAVLNLGFWTLRLPVFHLDFKAALQDRRVPYMDALAYLPEPIKARLNPSSRTSFQAETLPSLRKVHRASIYLARQMRERYAVTFSDYNVTPVLWRCVHDLGLPPTMHTLCMEMVQRIGISFSLLPHHRMGKRSKHRKGEACAPEIIAMAVVVSVCTLVYNLDNEVTDQPRIRSLLDKNKWIMSLDKHFKLSDSILNDQVQIIDATDEQVDDFLDYMERTVPVADEDTIRTWPPLADELRRTGDPHRIPAVKQDSNWFHSLYEDRIPLDAYPAQPEANLVRSYHTSDRMGDYPILYDRLLKASAKAIGVSHPEEIAHTVEMFHKRLGLASKQTSSRRTSVASEGGINMYF</sequence>
<evidence type="ECO:0000256" key="4">
    <source>
        <dbReference type="ARBA" id="ARBA00022771"/>
    </source>
</evidence>
<evidence type="ECO:0000256" key="5">
    <source>
        <dbReference type="ARBA" id="ARBA00022833"/>
    </source>
</evidence>
<evidence type="ECO:0000259" key="11">
    <source>
        <dbReference type="Pfam" id="PF20644"/>
    </source>
</evidence>
<dbReference type="EMBL" id="KE007226">
    <property type="protein sequence ID" value="EOR03550.1"/>
    <property type="molecule type" value="Genomic_DNA"/>
</dbReference>
<keyword evidence="8" id="KW-0804">Transcription</keyword>